<dbReference type="KEGG" id="aqu:109590304"/>
<evidence type="ECO:0000256" key="2">
    <source>
        <dbReference type="ARBA" id="ARBA00023134"/>
    </source>
</evidence>
<dbReference type="GO" id="GO:0003924">
    <property type="term" value="F:GTPase activity"/>
    <property type="evidence" value="ECO:0007669"/>
    <property type="project" value="InterPro"/>
</dbReference>
<dbReference type="CDD" id="cd00154">
    <property type="entry name" value="Rab"/>
    <property type="match status" value="1"/>
</dbReference>
<dbReference type="PRINTS" id="PR00449">
    <property type="entry name" value="RASTRNSFRMNG"/>
</dbReference>
<protein>
    <submittedName>
        <fullName evidence="3">Uncharacterized protein</fullName>
    </submittedName>
</protein>
<organism evidence="3 4">
    <name type="scientific">Amphimedon queenslandica</name>
    <name type="common">Sponge</name>
    <dbReference type="NCBI Taxonomy" id="400682"/>
    <lineage>
        <taxon>Eukaryota</taxon>
        <taxon>Metazoa</taxon>
        <taxon>Porifera</taxon>
        <taxon>Demospongiae</taxon>
        <taxon>Heteroscleromorpha</taxon>
        <taxon>Haplosclerida</taxon>
        <taxon>Niphatidae</taxon>
        <taxon>Amphimedon</taxon>
    </lineage>
</organism>
<dbReference type="NCBIfam" id="TIGR00231">
    <property type="entry name" value="small_GTP"/>
    <property type="match status" value="1"/>
</dbReference>
<evidence type="ECO:0000313" key="4">
    <source>
        <dbReference type="Proteomes" id="UP000007879"/>
    </source>
</evidence>
<dbReference type="PANTHER" id="PTHR47977">
    <property type="entry name" value="RAS-RELATED PROTEIN RAB"/>
    <property type="match status" value="1"/>
</dbReference>
<evidence type="ECO:0000256" key="1">
    <source>
        <dbReference type="ARBA" id="ARBA00022741"/>
    </source>
</evidence>
<evidence type="ECO:0000313" key="3">
    <source>
        <dbReference type="EnsemblMetazoa" id="XP_019861782.1"/>
    </source>
</evidence>
<dbReference type="Gene3D" id="3.40.50.300">
    <property type="entry name" value="P-loop containing nucleotide triphosphate hydrolases"/>
    <property type="match status" value="1"/>
</dbReference>
<dbReference type="PROSITE" id="PS51421">
    <property type="entry name" value="RAS"/>
    <property type="match status" value="1"/>
</dbReference>
<keyword evidence="1" id="KW-0547">Nucleotide-binding</keyword>
<keyword evidence="2" id="KW-0342">GTP-binding</keyword>
<proteinExistence type="predicted"/>
<dbReference type="SMART" id="SM00175">
    <property type="entry name" value="RAB"/>
    <property type="match status" value="1"/>
</dbReference>
<dbReference type="PROSITE" id="PS51419">
    <property type="entry name" value="RAB"/>
    <property type="match status" value="1"/>
</dbReference>
<dbReference type="InterPro" id="IPR027417">
    <property type="entry name" value="P-loop_NTPase"/>
</dbReference>
<dbReference type="SMART" id="SM00174">
    <property type="entry name" value="RHO"/>
    <property type="match status" value="1"/>
</dbReference>
<reference evidence="3" key="2">
    <citation type="submission" date="2024-06" db="UniProtKB">
        <authorList>
            <consortium name="EnsemblMetazoa"/>
        </authorList>
    </citation>
    <scope>IDENTIFICATION</scope>
</reference>
<keyword evidence="4" id="KW-1185">Reference proteome</keyword>
<name>A0AAN0JXE8_AMPQE</name>
<dbReference type="RefSeq" id="XP_019861782.1">
    <property type="nucleotide sequence ID" value="XM_020006223.1"/>
</dbReference>
<dbReference type="InterPro" id="IPR005225">
    <property type="entry name" value="Small_GTP-bd"/>
</dbReference>
<dbReference type="SUPFAM" id="SSF52540">
    <property type="entry name" value="P-loop containing nucleoside triphosphate hydrolases"/>
    <property type="match status" value="1"/>
</dbReference>
<dbReference type="AlphaFoldDB" id="A0AAN0JXE8"/>
<dbReference type="InterPro" id="IPR001806">
    <property type="entry name" value="Small_GTPase"/>
</dbReference>
<reference evidence="4" key="1">
    <citation type="journal article" date="2010" name="Nature">
        <title>The Amphimedon queenslandica genome and the evolution of animal complexity.</title>
        <authorList>
            <person name="Srivastava M."/>
            <person name="Simakov O."/>
            <person name="Chapman J."/>
            <person name="Fahey B."/>
            <person name="Gauthier M.E."/>
            <person name="Mitros T."/>
            <person name="Richards G.S."/>
            <person name="Conaco C."/>
            <person name="Dacre M."/>
            <person name="Hellsten U."/>
            <person name="Larroux C."/>
            <person name="Putnam N.H."/>
            <person name="Stanke M."/>
            <person name="Adamska M."/>
            <person name="Darling A."/>
            <person name="Degnan S.M."/>
            <person name="Oakley T.H."/>
            <person name="Plachetzki D.C."/>
            <person name="Zhai Y."/>
            <person name="Adamski M."/>
            <person name="Calcino A."/>
            <person name="Cummins S.F."/>
            <person name="Goodstein D.M."/>
            <person name="Harris C."/>
            <person name="Jackson D.J."/>
            <person name="Leys S.P."/>
            <person name="Shu S."/>
            <person name="Woodcroft B.J."/>
            <person name="Vervoort M."/>
            <person name="Kosik K.S."/>
            <person name="Manning G."/>
            <person name="Degnan B.M."/>
            <person name="Rokhsar D.S."/>
        </authorList>
    </citation>
    <scope>NUCLEOTIDE SEQUENCE [LARGE SCALE GENOMIC DNA]</scope>
</reference>
<dbReference type="Pfam" id="PF00071">
    <property type="entry name" value="Ras"/>
    <property type="match status" value="1"/>
</dbReference>
<accession>A0AAN0JXE8</accession>
<dbReference type="GeneID" id="109590304"/>
<dbReference type="FunFam" id="3.40.50.300:FF:001447">
    <property type="entry name" value="Ras-related protein Rab-1B"/>
    <property type="match status" value="1"/>
</dbReference>
<dbReference type="Proteomes" id="UP000007879">
    <property type="component" value="Unassembled WGS sequence"/>
</dbReference>
<dbReference type="EnsemblMetazoa" id="XM_020006223.1">
    <property type="protein sequence ID" value="XP_019861782.1"/>
    <property type="gene ID" value="LOC109590304"/>
</dbReference>
<dbReference type="GO" id="GO:0005525">
    <property type="term" value="F:GTP binding"/>
    <property type="evidence" value="ECO:0007669"/>
    <property type="project" value="UniProtKB-KW"/>
</dbReference>
<sequence length="243" mass="27930">MAIVGETIKVLFIGDLAVGKTSIFKLFKNHEVKMNPKHTIDPDIVSKTIVIENPHTTVELHLYDTAGQERHKTLTRQFYRNADIALLVFSIDDGDSFHHIEQVWRQEVLKRSEKDDVKMILIGNKADLYEERVNEVSTSEEYARRHGMKFIEMSAIRKDDYQKVDSVLRETAAEIVRQGGRSSSTNEEHRPVQRDEVIHIEPVPNPIHAAPNEPQQEQQKNKSLTWKLKAVWLLYQTGGPALN</sequence>
<dbReference type="InterPro" id="IPR050227">
    <property type="entry name" value="Rab"/>
</dbReference>
<dbReference type="SMART" id="SM00173">
    <property type="entry name" value="RAS"/>
    <property type="match status" value="1"/>
</dbReference>